<dbReference type="EMBL" id="BOMB01000032">
    <property type="protein sequence ID" value="GID14717.1"/>
    <property type="molecule type" value="Genomic_DNA"/>
</dbReference>
<protein>
    <recommendedName>
        <fullName evidence="3">DUF4265 domain-containing protein</fullName>
    </recommendedName>
</protein>
<organism evidence="1 2">
    <name type="scientific">Actinocatenispora rupis</name>
    <dbReference type="NCBI Taxonomy" id="519421"/>
    <lineage>
        <taxon>Bacteria</taxon>
        <taxon>Bacillati</taxon>
        <taxon>Actinomycetota</taxon>
        <taxon>Actinomycetes</taxon>
        <taxon>Micromonosporales</taxon>
        <taxon>Micromonosporaceae</taxon>
        <taxon>Actinocatenispora</taxon>
    </lineage>
</organism>
<evidence type="ECO:0008006" key="3">
    <source>
        <dbReference type="Google" id="ProtNLM"/>
    </source>
</evidence>
<name>A0A8J3JA70_9ACTN</name>
<keyword evidence="2" id="KW-1185">Reference proteome</keyword>
<gene>
    <name evidence="1" type="ORF">Aru02nite_56060</name>
</gene>
<evidence type="ECO:0000313" key="1">
    <source>
        <dbReference type="EMBL" id="GID14717.1"/>
    </source>
</evidence>
<dbReference type="Pfam" id="PF14085">
    <property type="entry name" value="DUF4265"/>
    <property type="match status" value="1"/>
</dbReference>
<dbReference type="Proteomes" id="UP000612808">
    <property type="component" value="Unassembled WGS sequence"/>
</dbReference>
<dbReference type="AlphaFoldDB" id="A0A8J3JA70"/>
<dbReference type="InterPro" id="IPR025361">
    <property type="entry name" value="DUF4265"/>
</dbReference>
<evidence type="ECO:0000313" key="2">
    <source>
        <dbReference type="Proteomes" id="UP000612808"/>
    </source>
</evidence>
<dbReference type="RefSeq" id="WP_203662587.1">
    <property type="nucleotide sequence ID" value="NZ_BAAAZM010000017.1"/>
</dbReference>
<proteinExistence type="predicted"/>
<reference evidence="1" key="1">
    <citation type="submission" date="2021-01" db="EMBL/GenBank/DDBJ databases">
        <title>Whole genome shotgun sequence of Actinocatenispora rupis NBRC 107355.</title>
        <authorList>
            <person name="Komaki H."/>
            <person name="Tamura T."/>
        </authorList>
    </citation>
    <scope>NUCLEOTIDE SEQUENCE</scope>
    <source>
        <strain evidence="1">NBRC 107355</strain>
    </source>
</reference>
<accession>A0A8J3JA70</accession>
<sequence>MTPDSQPVDHVRLLAGHKADGRPVYEVLPATPRGPGVVVLAGSPGLVLGCAAGDVLRVDDDGGFEVVEPGANLCVQAFRDERFTPESFGALQEAVAALGGVAEAPADLRFIVVTVERAAGLAAVARVMDSWAAGVDDTTWWYGNVEDPS</sequence>
<comment type="caution">
    <text evidence="1">The sequence shown here is derived from an EMBL/GenBank/DDBJ whole genome shotgun (WGS) entry which is preliminary data.</text>
</comment>